<dbReference type="Gene3D" id="3.30.360.10">
    <property type="entry name" value="Dihydrodipicolinate Reductase, domain 2"/>
    <property type="match status" value="1"/>
</dbReference>
<dbReference type="AlphaFoldDB" id="A0A382YXA7"/>
<evidence type="ECO:0008006" key="2">
    <source>
        <dbReference type="Google" id="ProtNLM"/>
    </source>
</evidence>
<gene>
    <name evidence="1" type="ORF">METZ01_LOCUS440309</name>
</gene>
<proteinExistence type="predicted"/>
<reference evidence="1" key="1">
    <citation type="submission" date="2018-05" db="EMBL/GenBank/DDBJ databases">
        <authorList>
            <person name="Lanie J.A."/>
            <person name="Ng W.-L."/>
            <person name="Kazmierczak K.M."/>
            <person name="Andrzejewski T.M."/>
            <person name="Davidsen T.M."/>
            <person name="Wayne K.J."/>
            <person name="Tettelin H."/>
            <person name="Glass J.I."/>
            <person name="Rusch D."/>
            <person name="Podicherti R."/>
            <person name="Tsui H.-C.T."/>
            <person name="Winkler M.E."/>
        </authorList>
    </citation>
    <scope>NUCLEOTIDE SEQUENCE</scope>
</reference>
<protein>
    <recommendedName>
        <fullName evidence="2">Gfo/Idh/MocA-like oxidoreductase C-terminal domain-containing protein</fullName>
    </recommendedName>
</protein>
<evidence type="ECO:0000313" key="1">
    <source>
        <dbReference type="EMBL" id="SVD87455.1"/>
    </source>
</evidence>
<feature type="non-terminal residue" evidence="1">
    <location>
        <position position="1"/>
    </location>
</feature>
<accession>A0A382YXA7</accession>
<organism evidence="1">
    <name type="scientific">marine metagenome</name>
    <dbReference type="NCBI Taxonomy" id="408172"/>
    <lineage>
        <taxon>unclassified sequences</taxon>
        <taxon>metagenomes</taxon>
        <taxon>ecological metagenomes</taxon>
    </lineage>
</organism>
<name>A0A382YXA7_9ZZZZ</name>
<sequence length="101" mass="11021">INGWIGLTFADGKVGSIAISLRSKEKAQSTMIIGSEGAMPIKRKRIIVYGADYPLESKVGEFIDQMREFITSIQMDGEPSVTGREGVKTMRVLDLARAASE</sequence>
<dbReference type="EMBL" id="UINC01178995">
    <property type="protein sequence ID" value="SVD87455.1"/>
    <property type="molecule type" value="Genomic_DNA"/>
</dbReference>